<keyword evidence="3" id="KW-0698">rRNA processing</keyword>
<evidence type="ECO:0000256" key="3">
    <source>
        <dbReference type="ARBA" id="ARBA00022552"/>
    </source>
</evidence>
<dbReference type="Gene3D" id="3.30.750.80">
    <property type="entry name" value="RNA methyltransferase domain (HRMD) like"/>
    <property type="match status" value="1"/>
</dbReference>
<dbReference type="PANTHER" id="PTHR42873">
    <property type="entry name" value="RIBOSOMAL RNA LARGE SUBUNIT METHYLTRANSFERASE"/>
    <property type="match status" value="1"/>
</dbReference>
<sequence length="391" mass="43606">MTTMAQVRLTSLRAPEGRPLWLFAGHVGPVTGQAAAGDLVDVLTPDGQFYGRGLYNPASKIRIRLLTFEDESIDETFWRGRIQQAIRLRQRVVAQSNAYRLIYAEGDRLPGLIVDRYDQLLVMQCLSFGMDSRKELLADILMKELNLTSVYLRNEAKSRQLEGLPLERRFLRGSGPTQVEIHEGVAKFLVDVERGQKTGWFCDQRENRLAAAKLASGAEVLEVFCHTGAFGLHAALAGAVSVEGLDVSLDTLAMARTQATMNKVEDRCTYRQADAFEEMRKLVKAGRRYDLVILDPPAFARSQQALAGALTGYKDVNLLGLKLLKPEGFLVTSSCSHPVSEADLWKSIRLAARDAKRDIRLIEQRGQSADHPILASMPETRYLKCFIVQVL</sequence>
<protein>
    <submittedName>
        <fullName evidence="10">Ribosomal RNA large subunit methyltransferase I</fullName>
        <ecNumber evidence="10">2.1.1.191</ecNumber>
    </submittedName>
</protein>
<dbReference type="SUPFAM" id="SSF53335">
    <property type="entry name" value="S-adenosyl-L-methionine-dependent methyltransferases"/>
    <property type="match status" value="1"/>
</dbReference>
<dbReference type="OrthoDB" id="9805492at2"/>
<comment type="subcellular location">
    <subcellularLocation>
        <location evidence="1">Cytoplasm</location>
    </subcellularLocation>
</comment>
<proteinExistence type="inferred from homology"/>
<dbReference type="Gene3D" id="3.40.50.150">
    <property type="entry name" value="Vaccinia Virus protein VP39"/>
    <property type="match status" value="1"/>
</dbReference>
<keyword evidence="11" id="KW-1185">Reference proteome</keyword>
<dbReference type="EC" id="2.1.1.191" evidence="10"/>
<dbReference type="EMBL" id="CZPZ01000004">
    <property type="protein sequence ID" value="CUS33129.1"/>
    <property type="molecule type" value="Genomic_DNA"/>
</dbReference>
<dbReference type="SMART" id="SM00359">
    <property type="entry name" value="PUA"/>
    <property type="match status" value="1"/>
</dbReference>
<dbReference type="Pfam" id="PF10672">
    <property type="entry name" value="Methyltrans_SAM"/>
    <property type="match status" value="1"/>
</dbReference>
<dbReference type="InterPro" id="IPR019614">
    <property type="entry name" value="SAM-dep_methyl-trfase"/>
</dbReference>
<organism evidence="10 11">
    <name type="scientific">Candidatus Nitrospira nitrificans</name>
    <dbReference type="NCBI Taxonomy" id="1742973"/>
    <lineage>
        <taxon>Bacteria</taxon>
        <taxon>Pseudomonadati</taxon>
        <taxon>Nitrospirota</taxon>
        <taxon>Nitrospiria</taxon>
        <taxon>Nitrospirales</taxon>
        <taxon>Nitrospiraceae</taxon>
        <taxon>Nitrospira</taxon>
    </lineage>
</organism>
<evidence type="ECO:0000256" key="7">
    <source>
        <dbReference type="ARBA" id="ARBA00022884"/>
    </source>
</evidence>
<dbReference type="STRING" id="1742973.COMA2_120085"/>
<keyword evidence="7" id="KW-0694">RNA-binding</keyword>
<dbReference type="GO" id="GO:0032259">
    <property type="term" value="P:methylation"/>
    <property type="evidence" value="ECO:0007669"/>
    <property type="project" value="UniProtKB-KW"/>
</dbReference>
<name>A0A0S4L8P6_9BACT</name>
<evidence type="ECO:0000256" key="2">
    <source>
        <dbReference type="ARBA" id="ARBA00022490"/>
    </source>
</evidence>
<evidence type="ECO:0000256" key="4">
    <source>
        <dbReference type="ARBA" id="ARBA00022603"/>
    </source>
</evidence>
<dbReference type="PANTHER" id="PTHR42873:SF1">
    <property type="entry name" value="S-ADENOSYLMETHIONINE-DEPENDENT METHYLTRANSFERASE DOMAIN-CONTAINING PROTEIN"/>
    <property type="match status" value="1"/>
</dbReference>
<evidence type="ECO:0000259" key="9">
    <source>
        <dbReference type="SMART" id="SM00359"/>
    </source>
</evidence>
<keyword evidence="4 10" id="KW-0489">Methyltransferase</keyword>
<dbReference type="InterPro" id="IPR029063">
    <property type="entry name" value="SAM-dependent_MTases_sf"/>
</dbReference>
<dbReference type="Pfam" id="PF17785">
    <property type="entry name" value="PUA_3"/>
    <property type="match status" value="1"/>
</dbReference>
<dbReference type="GO" id="GO:0008168">
    <property type="term" value="F:methyltransferase activity"/>
    <property type="evidence" value="ECO:0007669"/>
    <property type="project" value="UniProtKB-KW"/>
</dbReference>
<evidence type="ECO:0000313" key="11">
    <source>
        <dbReference type="Proteomes" id="UP000198736"/>
    </source>
</evidence>
<dbReference type="CDD" id="cd02440">
    <property type="entry name" value="AdoMet_MTases"/>
    <property type="match status" value="1"/>
</dbReference>
<dbReference type="RefSeq" id="WP_090894871.1">
    <property type="nucleotide sequence ID" value="NZ_CZPZ01000004.1"/>
</dbReference>
<dbReference type="GO" id="GO:0003723">
    <property type="term" value="F:RNA binding"/>
    <property type="evidence" value="ECO:0007669"/>
    <property type="project" value="UniProtKB-KW"/>
</dbReference>
<dbReference type="AlphaFoldDB" id="A0A0S4L8P6"/>
<dbReference type="InterPro" id="IPR036974">
    <property type="entry name" value="PUA_sf"/>
</dbReference>
<comment type="similarity">
    <text evidence="8">Belongs to the methyltransferase superfamily. RlmI family.</text>
</comment>
<dbReference type="InterPro" id="IPR015947">
    <property type="entry name" value="PUA-like_sf"/>
</dbReference>
<dbReference type="CDD" id="cd11572">
    <property type="entry name" value="RlmI_M_like"/>
    <property type="match status" value="1"/>
</dbReference>
<reference evidence="11" key="1">
    <citation type="submission" date="2015-10" db="EMBL/GenBank/DDBJ databases">
        <authorList>
            <person name="Luecker S."/>
            <person name="Luecker S."/>
        </authorList>
    </citation>
    <scope>NUCLEOTIDE SEQUENCE [LARGE SCALE GENOMIC DNA]</scope>
</reference>
<keyword evidence="5 10" id="KW-0808">Transferase</keyword>
<dbReference type="Gene3D" id="2.30.130.10">
    <property type="entry name" value="PUA domain"/>
    <property type="match status" value="1"/>
</dbReference>
<gene>
    <name evidence="10" type="primary">rlmI</name>
    <name evidence="10" type="ORF">COMA2_120085</name>
</gene>
<evidence type="ECO:0000256" key="6">
    <source>
        <dbReference type="ARBA" id="ARBA00022691"/>
    </source>
</evidence>
<dbReference type="Proteomes" id="UP000198736">
    <property type="component" value="Unassembled WGS sequence"/>
</dbReference>
<keyword evidence="6" id="KW-0949">S-adenosyl-L-methionine</keyword>
<dbReference type="CDD" id="cd21153">
    <property type="entry name" value="PUA_RlmI"/>
    <property type="match status" value="1"/>
</dbReference>
<evidence type="ECO:0000256" key="1">
    <source>
        <dbReference type="ARBA" id="ARBA00004496"/>
    </source>
</evidence>
<dbReference type="GO" id="GO:0005737">
    <property type="term" value="C:cytoplasm"/>
    <property type="evidence" value="ECO:0007669"/>
    <property type="project" value="UniProtKB-SubCell"/>
</dbReference>
<dbReference type="PROSITE" id="PS50890">
    <property type="entry name" value="PUA"/>
    <property type="match status" value="1"/>
</dbReference>
<evidence type="ECO:0000256" key="5">
    <source>
        <dbReference type="ARBA" id="ARBA00022679"/>
    </source>
</evidence>
<feature type="domain" description="PUA" evidence="9">
    <location>
        <begin position="5"/>
        <end position="87"/>
    </location>
</feature>
<evidence type="ECO:0000313" key="10">
    <source>
        <dbReference type="EMBL" id="CUS33129.1"/>
    </source>
</evidence>
<dbReference type="InterPro" id="IPR002478">
    <property type="entry name" value="PUA"/>
</dbReference>
<keyword evidence="2" id="KW-0963">Cytoplasm</keyword>
<dbReference type="InterPro" id="IPR041532">
    <property type="entry name" value="RlmI-like_PUA"/>
</dbReference>
<evidence type="ECO:0000256" key="8">
    <source>
        <dbReference type="ARBA" id="ARBA00038091"/>
    </source>
</evidence>
<accession>A0A0S4L8P6</accession>
<dbReference type="GO" id="GO:0006364">
    <property type="term" value="P:rRNA processing"/>
    <property type="evidence" value="ECO:0007669"/>
    <property type="project" value="UniProtKB-KW"/>
</dbReference>
<dbReference type="SUPFAM" id="SSF88697">
    <property type="entry name" value="PUA domain-like"/>
    <property type="match status" value="1"/>
</dbReference>